<feature type="region of interest" description="Disordered" evidence="1">
    <location>
        <begin position="70"/>
        <end position="91"/>
    </location>
</feature>
<proteinExistence type="predicted"/>
<dbReference type="OrthoDB" id="8376882at2"/>
<organism evidence="2 3">
    <name type="scientific">Rhizobium tropici</name>
    <dbReference type="NCBI Taxonomy" id="398"/>
    <lineage>
        <taxon>Bacteria</taxon>
        <taxon>Pseudomonadati</taxon>
        <taxon>Pseudomonadota</taxon>
        <taxon>Alphaproteobacteria</taxon>
        <taxon>Hyphomicrobiales</taxon>
        <taxon>Rhizobiaceae</taxon>
        <taxon>Rhizobium/Agrobacterium group</taxon>
        <taxon>Rhizobium</taxon>
    </lineage>
</organism>
<protein>
    <submittedName>
        <fullName evidence="2">Uncharacterized protein</fullName>
    </submittedName>
</protein>
<sequence>MSLDRDLRPILLKWAGKFVESEAAADRVVRRTINVICDNPELLDGPHMNEALFALLRRYAFDENDLKTSRESDSTKSAVSDMNNKEVQVEK</sequence>
<reference evidence="2 3" key="1">
    <citation type="submission" date="2018-06" db="EMBL/GenBank/DDBJ databases">
        <title>Whole Genome Sequence of an efficient microsymbiont, Rhizobium tropici.</title>
        <authorList>
            <person name="Srinivasan R."/>
            <person name="Singh H.V."/>
            <person name="Srivastava R."/>
            <person name="Kumari B."/>
            <person name="Radhakrishna A."/>
        </authorList>
    </citation>
    <scope>NUCLEOTIDE SEQUENCE [LARGE SCALE GENOMIC DNA]</scope>
    <source>
        <strain evidence="2 3">IGFRI Rhizo-19</strain>
    </source>
</reference>
<accession>A0A329Y613</accession>
<dbReference type="Proteomes" id="UP000251205">
    <property type="component" value="Unassembled WGS sequence"/>
</dbReference>
<dbReference type="RefSeq" id="WP_112345536.1">
    <property type="nucleotide sequence ID" value="NZ_QMKK01000061.1"/>
</dbReference>
<evidence type="ECO:0000313" key="2">
    <source>
        <dbReference type="EMBL" id="RAX37272.1"/>
    </source>
</evidence>
<comment type="caution">
    <text evidence="2">The sequence shown here is derived from an EMBL/GenBank/DDBJ whole genome shotgun (WGS) entry which is preliminary data.</text>
</comment>
<dbReference type="AlphaFoldDB" id="A0A329Y613"/>
<evidence type="ECO:0000256" key="1">
    <source>
        <dbReference type="SAM" id="MobiDB-lite"/>
    </source>
</evidence>
<evidence type="ECO:0000313" key="3">
    <source>
        <dbReference type="Proteomes" id="UP000251205"/>
    </source>
</evidence>
<gene>
    <name evidence="2" type="ORF">DQ393_31110</name>
</gene>
<dbReference type="EMBL" id="QMKK01000061">
    <property type="protein sequence ID" value="RAX37272.1"/>
    <property type="molecule type" value="Genomic_DNA"/>
</dbReference>
<name>A0A329Y613_RHITR</name>